<organism evidence="3 5">
    <name type="scientific">Streptomyces nodosus</name>
    <dbReference type="NCBI Taxonomy" id="40318"/>
    <lineage>
        <taxon>Bacteria</taxon>
        <taxon>Bacillati</taxon>
        <taxon>Actinomycetota</taxon>
        <taxon>Actinomycetes</taxon>
        <taxon>Kitasatosporales</taxon>
        <taxon>Streptomycetaceae</taxon>
        <taxon>Streptomyces</taxon>
    </lineage>
</organism>
<keyword evidence="5" id="KW-1185">Reference proteome</keyword>
<gene>
    <name evidence="4" type="ORF">CP978_18770</name>
    <name evidence="3" type="ORF">SNOD_18450</name>
</gene>
<evidence type="ECO:0000256" key="2">
    <source>
        <dbReference type="SAM" id="SignalP"/>
    </source>
</evidence>
<evidence type="ECO:0000313" key="3">
    <source>
        <dbReference type="EMBL" id="AJE41781.1"/>
    </source>
</evidence>
<reference evidence="3 5" key="2">
    <citation type="journal article" date="2016" name="Appl. Microbiol. Biotechnol.">
        <title>Exploiting the genome sequence of Streptomyces nodosus for enhanced antibiotic production.</title>
        <authorList>
            <person name="Sweeney P."/>
            <person name="Murphy C.D."/>
            <person name="Caffrey P."/>
        </authorList>
    </citation>
    <scope>NUCLEOTIDE SEQUENCE [LARGE SCALE GENOMIC DNA]</scope>
    <source>
        <strain evidence="3 5">ATCC 14899</strain>
    </source>
</reference>
<protein>
    <submittedName>
        <fullName evidence="3">Membrane protein</fullName>
    </submittedName>
</protein>
<accession>A0A0B5DMW8</accession>
<dbReference type="EMBL" id="CP023747">
    <property type="protein sequence ID" value="QEV40316.1"/>
    <property type="molecule type" value="Genomic_DNA"/>
</dbReference>
<reference evidence="5" key="1">
    <citation type="submission" date="2014-09" db="EMBL/GenBank/DDBJ databases">
        <title>Sequence of the Streptomyces nodosus genome.</title>
        <authorList>
            <person name="Sweeney P."/>
            <person name="Stephens N."/>
            <person name="Murphy C."/>
            <person name="Caffrey P."/>
        </authorList>
    </citation>
    <scope>NUCLEOTIDE SEQUENCE [LARGE SCALE GENOMIC DNA]</scope>
    <source>
        <strain evidence="5">ATCC 14899</strain>
    </source>
</reference>
<feature type="chain" id="PRO_5041521559" evidence="2">
    <location>
        <begin position="32"/>
        <end position="168"/>
    </location>
</feature>
<evidence type="ECO:0000256" key="1">
    <source>
        <dbReference type="SAM" id="MobiDB-lite"/>
    </source>
</evidence>
<sequence>MTATPATCRPARLALAAAGLAAALALTGCDAGDDGSTGEGASSPGPSVSTTDSGPGSAAPTAEPGKLEGSWVATSGGKAVALVITGERAGLFATGGTVCSGTAGEQGSTWTIRLTCTDGSESRASGVVDSVNSTGMKVTWRGSVGTETYVKAEGGMLPSGLPTASLGS</sequence>
<evidence type="ECO:0000313" key="4">
    <source>
        <dbReference type="EMBL" id="QEV40316.1"/>
    </source>
</evidence>
<feature type="region of interest" description="Disordered" evidence="1">
    <location>
        <begin position="33"/>
        <end position="70"/>
    </location>
</feature>
<dbReference type="Proteomes" id="UP000031526">
    <property type="component" value="Chromosome"/>
</dbReference>
<feature type="signal peptide" evidence="2">
    <location>
        <begin position="1"/>
        <end position="31"/>
    </location>
</feature>
<dbReference type="AlphaFoldDB" id="A0A0B5DMW8"/>
<dbReference type="OrthoDB" id="3483234at2"/>
<dbReference type="STRING" id="40318.SNOD_18450"/>
<dbReference type="Proteomes" id="UP000325763">
    <property type="component" value="Chromosome"/>
</dbReference>
<reference evidence="4 6" key="3">
    <citation type="submission" date="2017-09" db="EMBL/GenBank/DDBJ databases">
        <title>Streptomyces genome completion.</title>
        <authorList>
            <person name="Lee N."/>
            <person name="Cho B.-K."/>
        </authorList>
    </citation>
    <scope>NUCLEOTIDE SEQUENCE [LARGE SCALE GENOMIC DNA]</scope>
    <source>
        <strain evidence="4 6">ATCC 14899</strain>
    </source>
</reference>
<dbReference type="EMBL" id="CP009313">
    <property type="protein sequence ID" value="AJE41781.1"/>
    <property type="molecule type" value="Genomic_DNA"/>
</dbReference>
<evidence type="ECO:0000313" key="6">
    <source>
        <dbReference type="Proteomes" id="UP000325763"/>
    </source>
</evidence>
<name>A0A0B5DMW8_9ACTN</name>
<feature type="compositionally biased region" description="Polar residues" evidence="1">
    <location>
        <begin position="44"/>
        <end position="54"/>
    </location>
</feature>
<dbReference type="RefSeq" id="WP_043442546.1">
    <property type="nucleotide sequence ID" value="NZ_CP009313.1"/>
</dbReference>
<dbReference type="HOGENOM" id="CLU_099460_0_0_11"/>
<evidence type="ECO:0000313" key="5">
    <source>
        <dbReference type="Proteomes" id="UP000031526"/>
    </source>
</evidence>
<dbReference type="KEGG" id="snq:CP978_18770"/>
<keyword evidence="2" id="KW-0732">Signal</keyword>
<proteinExistence type="predicted"/>